<dbReference type="STRING" id="671143.DAMO_1748"/>
<keyword evidence="2 3" id="KW-1005">Bacterial flagellum biogenesis</keyword>
<proteinExistence type="inferred from homology"/>
<dbReference type="Gene3D" id="2.30.30.910">
    <property type="match status" value="1"/>
</dbReference>
<evidence type="ECO:0000256" key="3">
    <source>
        <dbReference type="RuleBase" id="RU362076"/>
    </source>
</evidence>
<dbReference type="eggNOG" id="COG1843">
    <property type="taxonomic scope" value="Bacteria"/>
</dbReference>
<reference evidence="6 7" key="1">
    <citation type="journal article" date="2010" name="Nature">
        <title>Nitrite-driven anaerobic methane oxidation by oxygenic bacteria.</title>
        <authorList>
            <person name="Ettwig K.F."/>
            <person name="Butler M.K."/>
            <person name="Le Paslier D."/>
            <person name="Pelletier E."/>
            <person name="Mangenot S."/>
            <person name="Kuypers M.M.M."/>
            <person name="Schreiber F."/>
            <person name="Dutilh B.E."/>
            <person name="Zedelius J."/>
            <person name="de Beer D."/>
            <person name="Gloerich J."/>
            <person name="Wessels H.J.C.T."/>
            <person name="van Allen T."/>
            <person name="Luesken F."/>
            <person name="Wu M."/>
            <person name="van de Pas-Schoonen K.T."/>
            <person name="Op den Camp H.J.M."/>
            <person name="Janssen-Megens E.M."/>
            <person name="Francoijs K-J."/>
            <person name="Stunnenberg H."/>
            <person name="Weissenbach J."/>
            <person name="Jetten M.S.M."/>
            <person name="Strous M."/>
        </authorList>
    </citation>
    <scope>NUCLEOTIDE SEQUENCE [LARGE SCALE GENOMIC DNA]</scope>
</reference>
<evidence type="ECO:0000256" key="4">
    <source>
        <dbReference type="SAM" id="MobiDB-lite"/>
    </source>
</evidence>
<dbReference type="GO" id="GO:0044781">
    <property type="term" value="P:bacterial-type flagellum organization"/>
    <property type="evidence" value="ECO:0007669"/>
    <property type="project" value="UniProtKB-UniRule"/>
</dbReference>
<comment type="similarity">
    <text evidence="1 3">Belongs to the FlgD family.</text>
</comment>
<dbReference type="HOGENOM" id="CLU_047535_0_1_0"/>
<protein>
    <recommendedName>
        <fullName evidence="3">Basal-body rod modification protein FlgD</fullName>
    </recommendedName>
</protein>
<dbReference type="Pfam" id="PF03963">
    <property type="entry name" value="FlgD"/>
    <property type="match status" value="1"/>
</dbReference>
<dbReference type="InterPro" id="IPR025965">
    <property type="entry name" value="FlgD/Vpr_Ig-like"/>
</dbReference>
<dbReference type="AlphaFoldDB" id="D5MGC5"/>
<dbReference type="Pfam" id="PF13860">
    <property type="entry name" value="FlgD_ig"/>
    <property type="match status" value="1"/>
</dbReference>
<dbReference type="PATRIC" id="fig|671143.5.peg.1546"/>
<dbReference type="InterPro" id="IPR005648">
    <property type="entry name" value="FlgD"/>
</dbReference>
<evidence type="ECO:0000256" key="1">
    <source>
        <dbReference type="ARBA" id="ARBA00010577"/>
    </source>
</evidence>
<evidence type="ECO:0000313" key="6">
    <source>
        <dbReference type="EMBL" id="CBE68806.1"/>
    </source>
</evidence>
<dbReference type="KEGG" id="mox:DAMO_1748"/>
<accession>D5MGC5</accession>
<dbReference type="Gene3D" id="2.60.40.4070">
    <property type="match status" value="1"/>
</dbReference>
<feature type="domain" description="FlgD/Vpr Ig-like" evidence="5">
    <location>
        <begin position="115"/>
        <end position="186"/>
    </location>
</feature>
<name>D5MGC5_METO1</name>
<evidence type="ECO:0000313" key="7">
    <source>
        <dbReference type="Proteomes" id="UP000006898"/>
    </source>
</evidence>
<dbReference type="Proteomes" id="UP000006898">
    <property type="component" value="Chromosome"/>
</dbReference>
<comment type="function">
    <text evidence="3">Required for flagellar hook formation. May act as a scaffolding protein.</text>
</comment>
<feature type="region of interest" description="Disordered" evidence="4">
    <location>
        <begin position="1"/>
        <end position="23"/>
    </location>
</feature>
<evidence type="ECO:0000259" key="5">
    <source>
        <dbReference type="Pfam" id="PF13860"/>
    </source>
</evidence>
<gene>
    <name evidence="6" type="ORF">DAMO_1748</name>
</gene>
<sequence>MEITNGSTTTVQSPQGAGAATSSALDRGLGKDAFLKLLVAQLRNQNPLNPLQGTDFIAQTAQFTSLEQLQQINASIAQLSASSAATSGSNSLDAVLASSYIGKVVTANGTIFEQAGVGSTTLRYSLPSDAASVQLQIQDLQGNPLRTVPLGTQEAGAYQLTFDGLGDDGRPIPAGRYLYKVVATNAAGGEVIGANTASGQVTGIHFEGTQPFLIVDGSMVSLGAISQVSLASQG</sequence>
<evidence type="ECO:0000256" key="2">
    <source>
        <dbReference type="ARBA" id="ARBA00022795"/>
    </source>
</evidence>
<dbReference type="EMBL" id="FP565575">
    <property type="protein sequence ID" value="CBE68806.1"/>
    <property type="molecule type" value="Genomic_DNA"/>
</dbReference>
<organism evidence="6 7">
    <name type="scientific">Methylomirabilis oxygeniifera</name>
    <dbReference type="NCBI Taxonomy" id="671143"/>
    <lineage>
        <taxon>Bacteria</taxon>
        <taxon>Candidatus Methylomirabilota</taxon>
        <taxon>Candidatus Methylomirabilia</taxon>
        <taxon>Candidatus Methylomirabilales</taxon>
        <taxon>Candidatus Methylomirabilaceae</taxon>
        <taxon>Candidatus Methylomirabilis</taxon>
    </lineage>
</organism>